<dbReference type="RefSeq" id="WP_010865741.1">
    <property type="nucleotide sequence ID" value="NZ_BDMD01000041.1"/>
</dbReference>
<dbReference type="GeneID" id="1444623"/>
<dbReference type="GO" id="GO:0008270">
    <property type="term" value="F:zinc ion binding"/>
    <property type="evidence" value="ECO:0007669"/>
    <property type="project" value="UniProtKB-UniRule"/>
</dbReference>
<dbReference type="GO" id="GO:0005840">
    <property type="term" value="C:ribosome"/>
    <property type="evidence" value="ECO:0007669"/>
    <property type="project" value="UniProtKB-KW"/>
</dbReference>
<gene>
    <name evidence="5" type="primary">rps27e</name>
    <name evidence="7" type="ORF">apy_08160</name>
</gene>
<comment type="cofactor">
    <cofactor evidence="5 6">
        <name>Zn(2+)</name>
        <dbReference type="ChEBI" id="CHEBI:29105"/>
    </cofactor>
    <text evidence="5 6">Binds 1 zinc ion per subunit.</text>
</comment>
<name>A0A401H9H7_AERPX</name>
<keyword evidence="3 5" id="KW-0689">Ribosomal protein</keyword>
<dbReference type="GO" id="GO:1990904">
    <property type="term" value="C:ribonucleoprotein complex"/>
    <property type="evidence" value="ECO:0007669"/>
    <property type="project" value="UniProtKB-KW"/>
</dbReference>
<feature type="binding site" evidence="5">
    <location>
        <position position="47"/>
    </location>
    <ligand>
        <name>Zn(2+)</name>
        <dbReference type="ChEBI" id="CHEBI:29105"/>
    </ligand>
</feature>
<feature type="binding site" evidence="5">
    <location>
        <position position="28"/>
    </location>
    <ligand>
        <name>Zn(2+)</name>
        <dbReference type="ChEBI" id="CHEBI:29105"/>
    </ligand>
</feature>
<evidence type="ECO:0000256" key="5">
    <source>
        <dbReference type="HAMAP-Rule" id="MF_00371"/>
    </source>
</evidence>
<dbReference type="HAMAP" id="MF_00371">
    <property type="entry name" value="Ribosomal_eS27"/>
    <property type="match status" value="1"/>
</dbReference>
<dbReference type="PROSITE" id="PS01168">
    <property type="entry name" value="RIBOSOMAL_S27E"/>
    <property type="match status" value="1"/>
</dbReference>
<dbReference type="InterPro" id="IPR023407">
    <property type="entry name" value="Ribosomal_eS27_Zn-bd_dom_sf"/>
</dbReference>
<dbReference type="Gene3D" id="2.20.25.100">
    <property type="entry name" value="Zn-binding ribosomal proteins"/>
    <property type="match status" value="1"/>
</dbReference>
<evidence type="ECO:0000256" key="4">
    <source>
        <dbReference type="ARBA" id="ARBA00023274"/>
    </source>
</evidence>
<dbReference type="AlphaFoldDB" id="A0A401H9H7"/>
<feature type="binding site" evidence="5">
    <location>
        <position position="31"/>
    </location>
    <ligand>
        <name>Zn(2+)</name>
        <dbReference type="ChEBI" id="CHEBI:29105"/>
    </ligand>
</feature>
<keyword evidence="5 6" id="KW-0479">Metal-binding</keyword>
<dbReference type="OMA" id="DCENEQV"/>
<evidence type="ECO:0000256" key="3">
    <source>
        <dbReference type="ARBA" id="ARBA00022980"/>
    </source>
</evidence>
<evidence type="ECO:0000256" key="1">
    <source>
        <dbReference type="ARBA" id="ARBA00010919"/>
    </source>
</evidence>
<sequence>MAFAPPLPIRRRKVLIPRPRSRFLLVTCPKCGNRQVVFSHSTFRARCLNCGEVLVEPTGGKARILGKIERIYG</sequence>
<feature type="zinc finger region" description="C4-type" evidence="5">
    <location>
        <begin position="28"/>
        <end position="50"/>
    </location>
</feature>
<evidence type="ECO:0000313" key="7">
    <source>
        <dbReference type="EMBL" id="GBF09091.1"/>
    </source>
</evidence>
<evidence type="ECO:0000313" key="8">
    <source>
        <dbReference type="Proteomes" id="UP000291213"/>
    </source>
</evidence>
<organism evidence="7 8">
    <name type="scientific">Aeropyrum pernix</name>
    <dbReference type="NCBI Taxonomy" id="56636"/>
    <lineage>
        <taxon>Archaea</taxon>
        <taxon>Thermoproteota</taxon>
        <taxon>Thermoprotei</taxon>
        <taxon>Desulfurococcales</taxon>
        <taxon>Desulfurococcaceae</taxon>
        <taxon>Aeropyrum</taxon>
    </lineage>
</organism>
<keyword evidence="5 6" id="KW-0863">Zinc-finger</keyword>
<dbReference type="SUPFAM" id="SSF57829">
    <property type="entry name" value="Zn-binding ribosomal proteins"/>
    <property type="match status" value="1"/>
</dbReference>
<comment type="caution">
    <text evidence="7">The sequence shown here is derived from an EMBL/GenBank/DDBJ whole genome shotgun (WGS) entry which is preliminary data.</text>
</comment>
<protein>
    <recommendedName>
        <fullName evidence="5">Small ribosomal subunit protein eS27</fullName>
    </recommendedName>
</protein>
<dbReference type="InterPro" id="IPR000592">
    <property type="entry name" value="Ribosomal_eS27"/>
</dbReference>
<feature type="binding site" evidence="5">
    <location>
        <position position="50"/>
    </location>
    <ligand>
        <name>Zn(2+)</name>
        <dbReference type="ChEBI" id="CHEBI:29105"/>
    </ligand>
</feature>
<dbReference type="SMR" id="A0A401H9H7"/>
<dbReference type="EMBL" id="BDMD01000041">
    <property type="protein sequence ID" value="GBF09091.1"/>
    <property type="molecule type" value="Genomic_DNA"/>
</dbReference>
<dbReference type="GO" id="GO:0003735">
    <property type="term" value="F:structural constituent of ribosome"/>
    <property type="evidence" value="ECO:0007669"/>
    <property type="project" value="InterPro"/>
</dbReference>
<dbReference type="Pfam" id="PF01667">
    <property type="entry name" value="Ribosomal_S27e"/>
    <property type="match status" value="1"/>
</dbReference>
<dbReference type="NCBIfam" id="NF001629">
    <property type="entry name" value="PRK00415.1"/>
    <property type="match status" value="1"/>
</dbReference>
<dbReference type="InterPro" id="IPR011332">
    <property type="entry name" value="Ribosomal_zn-bd"/>
</dbReference>
<keyword evidence="2 5" id="KW-0862">Zinc</keyword>
<reference evidence="7 8" key="1">
    <citation type="submission" date="2017-02" db="EMBL/GenBank/DDBJ databases">
        <title>isolation and characterization of a novel temperate virus Aeropyrum globular virus 1 infecting hyperthermophilic archaeon Aeropyrum.</title>
        <authorList>
            <person name="Yumiya M."/>
            <person name="Yoshida T."/>
            <person name="Sako Y."/>
        </authorList>
    </citation>
    <scope>NUCLEOTIDE SEQUENCE [LARGE SCALE GENOMIC DNA]</scope>
    <source>
        <strain evidence="7 8">YK1-12-2013</strain>
    </source>
</reference>
<dbReference type="PANTHER" id="PTHR11594">
    <property type="entry name" value="40S RIBOSOMAL PROTEIN S27"/>
    <property type="match status" value="1"/>
</dbReference>
<dbReference type="Proteomes" id="UP000291213">
    <property type="component" value="Unassembled WGS sequence"/>
</dbReference>
<dbReference type="GO" id="GO:0006412">
    <property type="term" value="P:translation"/>
    <property type="evidence" value="ECO:0007669"/>
    <property type="project" value="UniProtKB-UniRule"/>
</dbReference>
<evidence type="ECO:0000256" key="2">
    <source>
        <dbReference type="ARBA" id="ARBA00022833"/>
    </source>
</evidence>
<dbReference type="OrthoDB" id="5718at2157"/>
<comment type="similarity">
    <text evidence="1 5 6">Belongs to the eukaryotic ribosomal protein eS27 family.</text>
</comment>
<accession>A0A401H9H7</accession>
<evidence type="ECO:0000256" key="6">
    <source>
        <dbReference type="RuleBase" id="RU000671"/>
    </source>
</evidence>
<proteinExistence type="inferred from homology"/>
<comment type="subunit">
    <text evidence="5">Part of the 30S ribosomal subunit.</text>
</comment>
<keyword evidence="4 5" id="KW-0687">Ribonucleoprotein</keyword>